<reference evidence="2 3" key="1">
    <citation type="submission" date="2024-04" db="EMBL/GenBank/DDBJ databases">
        <authorList>
            <person name="Fracassetti M."/>
        </authorList>
    </citation>
    <scope>NUCLEOTIDE SEQUENCE [LARGE SCALE GENOMIC DNA]</scope>
</reference>
<dbReference type="Pfam" id="PF09419">
    <property type="entry name" value="PGP_phosphatase"/>
    <property type="match status" value="1"/>
</dbReference>
<evidence type="ECO:0000256" key="1">
    <source>
        <dbReference type="SAM" id="MobiDB-lite"/>
    </source>
</evidence>
<dbReference type="InterPro" id="IPR027706">
    <property type="entry name" value="PGP_Pase"/>
</dbReference>
<proteinExistence type="predicted"/>
<feature type="compositionally biased region" description="Polar residues" evidence="1">
    <location>
        <begin position="47"/>
        <end position="68"/>
    </location>
</feature>
<evidence type="ECO:0000313" key="3">
    <source>
        <dbReference type="Proteomes" id="UP001497516"/>
    </source>
</evidence>
<dbReference type="EMBL" id="OZ034818">
    <property type="protein sequence ID" value="CAL1389614.1"/>
    <property type="molecule type" value="Genomic_DNA"/>
</dbReference>
<dbReference type="Proteomes" id="UP001497516">
    <property type="component" value="Chromosome 5"/>
</dbReference>
<accession>A0AAV2EUK6</accession>
<name>A0AAV2EUK6_9ROSI</name>
<protein>
    <submittedName>
        <fullName evidence="2">Uncharacterized protein</fullName>
    </submittedName>
</protein>
<dbReference type="AlphaFoldDB" id="A0AAV2EUK6"/>
<keyword evidence="3" id="KW-1185">Reference proteome</keyword>
<evidence type="ECO:0000313" key="2">
    <source>
        <dbReference type="EMBL" id="CAL1389614.1"/>
    </source>
</evidence>
<feature type="region of interest" description="Disordered" evidence="1">
    <location>
        <begin position="47"/>
        <end position="72"/>
    </location>
</feature>
<gene>
    <name evidence="2" type="ORF">LTRI10_LOCUS30460</name>
</gene>
<dbReference type="GO" id="GO:0008962">
    <property type="term" value="F:phosphatidylglycerophosphatase activity"/>
    <property type="evidence" value="ECO:0007669"/>
    <property type="project" value="InterPro"/>
</dbReference>
<sequence>MQSASTVLRPDSHCPNPSILIDFRRSPKLKPLSLPQRGKPYRKLCSLTNNRSTQQSSLSQSNRVGSRSSPHRPQLLLNVGRILLFRWTYRVRLPKPGRGGANIDEFELGVHTELFTHMWWPELRSSFGKRINFEGIVSAARVLLRDQHLALPHMAAPDIRYIDWVGLRKHGFKDVVFDKDNMITLPYSLALWAPLGSSMEECKSVFRKDIAVFSNSAGHLKGTLESKSLGIE</sequence>
<organism evidence="2 3">
    <name type="scientific">Linum trigynum</name>
    <dbReference type="NCBI Taxonomy" id="586398"/>
    <lineage>
        <taxon>Eukaryota</taxon>
        <taxon>Viridiplantae</taxon>
        <taxon>Streptophyta</taxon>
        <taxon>Embryophyta</taxon>
        <taxon>Tracheophyta</taxon>
        <taxon>Spermatophyta</taxon>
        <taxon>Magnoliopsida</taxon>
        <taxon>eudicotyledons</taxon>
        <taxon>Gunneridae</taxon>
        <taxon>Pentapetalae</taxon>
        <taxon>rosids</taxon>
        <taxon>fabids</taxon>
        <taxon>Malpighiales</taxon>
        <taxon>Linaceae</taxon>
        <taxon>Linum</taxon>
    </lineage>
</organism>